<feature type="domain" description="Nucleotide-diphospho-sugar transferase" evidence="1">
    <location>
        <begin position="42"/>
        <end position="185"/>
    </location>
</feature>
<proteinExistence type="predicted"/>
<dbReference type="AlphaFoldDB" id="A0A1Y4VSV2"/>
<dbReference type="Pfam" id="PF03407">
    <property type="entry name" value="Nucleotid_trans"/>
    <property type="match status" value="1"/>
</dbReference>
<dbReference type="InterPro" id="IPR029044">
    <property type="entry name" value="Nucleotide-diphossugar_trans"/>
</dbReference>
<dbReference type="Gene3D" id="3.90.550.10">
    <property type="entry name" value="Spore Coat Polysaccharide Biosynthesis Protein SpsA, Chain A"/>
    <property type="match status" value="1"/>
</dbReference>
<dbReference type="InterPro" id="IPR005069">
    <property type="entry name" value="Nucl-diP-sugar_transferase"/>
</dbReference>
<reference evidence="3" key="1">
    <citation type="submission" date="2017-04" db="EMBL/GenBank/DDBJ databases">
        <title>Function of individual gut microbiota members based on whole genome sequencing of pure cultures obtained from chicken caecum.</title>
        <authorList>
            <person name="Medvecky M."/>
            <person name="Cejkova D."/>
            <person name="Polansky O."/>
            <person name="Karasova D."/>
            <person name="Kubasova T."/>
            <person name="Cizek A."/>
            <person name="Rychlik I."/>
        </authorList>
    </citation>
    <scope>NUCLEOTIDE SEQUENCE [LARGE SCALE GENOMIC DNA]</scope>
    <source>
        <strain evidence="3">An109</strain>
    </source>
</reference>
<dbReference type="SUPFAM" id="SSF53448">
    <property type="entry name" value="Nucleotide-diphospho-sugar transferases"/>
    <property type="match status" value="1"/>
</dbReference>
<comment type="caution">
    <text evidence="2">The sequence shown here is derived from an EMBL/GenBank/DDBJ whole genome shotgun (WGS) entry which is preliminary data.</text>
</comment>
<dbReference type="Pfam" id="PF14305">
    <property type="entry name" value="ATPgrasp_TupA"/>
    <property type="match status" value="1"/>
</dbReference>
<dbReference type="EMBL" id="NFLW01000007">
    <property type="protein sequence ID" value="OUQ72204.1"/>
    <property type="molecule type" value="Genomic_DNA"/>
</dbReference>
<evidence type="ECO:0000313" key="3">
    <source>
        <dbReference type="Proteomes" id="UP000196036"/>
    </source>
</evidence>
<organism evidence="2 3">
    <name type="scientific">Bacteroides xylanisolvens</name>
    <dbReference type="NCBI Taxonomy" id="371601"/>
    <lineage>
        <taxon>Bacteria</taxon>
        <taxon>Pseudomonadati</taxon>
        <taxon>Bacteroidota</taxon>
        <taxon>Bacteroidia</taxon>
        <taxon>Bacteroidales</taxon>
        <taxon>Bacteroidaceae</taxon>
        <taxon>Bacteroides</taxon>
    </lineage>
</organism>
<evidence type="ECO:0000313" key="2">
    <source>
        <dbReference type="EMBL" id="OUQ72204.1"/>
    </source>
</evidence>
<gene>
    <name evidence="2" type="ORF">B5E52_05805</name>
</gene>
<evidence type="ECO:0000259" key="1">
    <source>
        <dbReference type="Pfam" id="PF03407"/>
    </source>
</evidence>
<protein>
    <recommendedName>
        <fullName evidence="1">Nucleotide-diphospho-sugar transferase domain-containing protein</fullName>
    </recommendedName>
</protein>
<sequence length="620" mass="72033">MEEMNTKIVYVLSSDENDLFWEQCLISVMSARHHMPNSTIYLVCDDRTYATLNGLRQQIFSIVNKTIVENFEPSVSKVERSRLMKTRLREIVFGDFLYLDCDTMVIQSLAEIDQESADIAAVLDGHCLFKHHPMKDYFLKQNAGLQYEHDKITQYFNGGVMYAKDSEAAHVFYKQWHSNYQLSVSKGIFIDEPALSKSNLDPCCVKIEELNGSWNCQIRFGALYLANAKVLHFCSKKNMPVSRLSEKIFLKTVKAYGIDTPMLSNYLQDWRSTMEYGYVVGVGSDAEFMLSRNYEQARMNFINAGIQQGLYFPHIKTFKDGWRFVRNNILGHIAPVRLAKILYKEKFGIDITEENCFNFNKMLFRLLTESDTSSWTMLADKIAVRDYIAKLNLEDILCQKYAEWKTVSAIDFDTLPEQFVLKCNHDNGSCIVVRDKWSLDMEFIKRFYKKKLNTQFGITTAEPHYKGISPCVFAEEYLAPDKDYSSSVICYKFFAFYGKADYCQVVYDSNSYKTQRSVIYDTNIWEKQIGFINRHEGSLDIPIPTTLEKMRYVVHQLGKTLPFCRIDLYEFHNKVYFSEMTFLPGAGRITSFSDEFLTILGGKLLEMQNSWILKSKKIQM</sequence>
<accession>A0A1Y4VSV2</accession>
<dbReference type="InterPro" id="IPR029465">
    <property type="entry name" value="ATPgrasp_TupA"/>
</dbReference>
<name>A0A1Y4VSV2_9BACE</name>
<dbReference type="Proteomes" id="UP000196036">
    <property type="component" value="Unassembled WGS sequence"/>
</dbReference>